<dbReference type="Proteomes" id="UP000886476">
    <property type="component" value="Unassembled WGS sequence"/>
</dbReference>
<proteinExistence type="predicted"/>
<dbReference type="EMBL" id="JABFDN010000012">
    <property type="protein sequence ID" value="NPU68653.1"/>
    <property type="molecule type" value="Genomic_DNA"/>
</dbReference>
<gene>
    <name evidence="1" type="ORF">HL667_26880</name>
</gene>
<reference evidence="1" key="1">
    <citation type="submission" date="2020-05" db="EMBL/GenBank/DDBJ databases">
        <title>Nod-independent and nitrogen-fixing Bradyrhizobium aeschynomene sp. nov. isolated from nodules of Aeschynomene indica.</title>
        <authorList>
            <person name="Zhang Z."/>
        </authorList>
    </citation>
    <scope>NUCLEOTIDE SEQUENCE</scope>
    <source>
        <strain evidence="1">83012</strain>
    </source>
</reference>
<accession>A0ABX2CL65</accession>
<evidence type="ECO:0000313" key="1">
    <source>
        <dbReference type="EMBL" id="NPU68653.1"/>
    </source>
</evidence>
<protein>
    <submittedName>
        <fullName evidence="1">Uncharacterized protein</fullName>
    </submittedName>
</protein>
<keyword evidence="2" id="KW-1185">Reference proteome</keyword>
<evidence type="ECO:0000313" key="2">
    <source>
        <dbReference type="Proteomes" id="UP000886476"/>
    </source>
</evidence>
<comment type="caution">
    <text evidence="1">The sequence shown here is derived from an EMBL/GenBank/DDBJ whole genome shotgun (WGS) entry which is preliminary data.</text>
</comment>
<sequence>MSELDLSEERWTSLHGGYRVPYDPRLALQRLERGDASAWDELWNELHHQGDIGEASFAAVPGLVRIHERRSVADWQTYAIIATIELARDDARNPAMPADLRESYDAAWRRLVDIGLRELTSANDAALIDSIIGVIAIARGQRALGRIAADFTEDERRAMLDGEWPP</sequence>
<organism evidence="1 2">
    <name type="scientific">Bradyrhizobium aeschynomenes</name>
    <dbReference type="NCBI Taxonomy" id="2734909"/>
    <lineage>
        <taxon>Bacteria</taxon>
        <taxon>Pseudomonadati</taxon>
        <taxon>Pseudomonadota</taxon>
        <taxon>Alphaproteobacteria</taxon>
        <taxon>Hyphomicrobiales</taxon>
        <taxon>Nitrobacteraceae</taxon>
        <taxon>Bradyrhizobium</taxon>
    </lineage>
</organism>
<name>A0ABX2CL65_9BRAD</name>